<organism evidence="7 8">
    <name type="scientific">Geothrix rubra</name>
    <dbReference type="NCBI Taxonomy" id="2927977"/>
    <lineage>
        <taxon>Bacteria</taxon>
        <taxon>Pseudomonadati</taxon>
        <taxon>Acidobacteriota</taxon>
        <taxon>Holophagae</taxon>
        <taxon>Holophagales</taxon>
        <taxon>Holophagaceae</taxon>
        <taxon>Geothrix</taxon>
    </lineage>
</organism>
<evidence type="ECO:0000259" key="6">
    <source>
        <dbReference type="SMART" id="SM00014"/>
    </source>
</evidence>
<dbReference type="InterPro" id="IPR052185">
    <property type="entry name" value="IPC_Synthase-Related"/>
</dbReference>
<feature type="domain" description="Phosphatidic acid phosphatase type 2/haloperoxidase" evidence="6">
    <location>
        <begin position="149"/>
        <end position="270"/>
    </location>
</feature>
<proteinExistence type="predicted"/>
<protein>
    <recommendedName>
        <fullName evidence="6">Phosphatidic acid phosphatase type 2/haloperoxidase domain-containing protein</fullName>
    </recommendedName>
</protein>
<dbReference type="Proteomes" id="UP001165089">
    <property type="component" value="Unassembled WGS sequence"/>
</dbReference>
<reference evidence="7 8" key="1">
    <citation type="journal article" date="2023" name="Antonie Van Leeuwenhoek">
        <title>Mesoterricola silvestris gen. nov., sp. nov., Mesoterricola sediminis sp. nov., Geothrix oryzae sp. nov., Geothrix edaphica sp. nov., Geothrix rubra sp. nov., and Geothrix limicola sp. nov., six novel members of Acidobacteriota isolated from soils.</title>
        <authorList>
            <person name="Itoh H."/>
            <person name="Sugisawa Y."/>
            <person name="Mise K."/>
            <person name="Xu Z."/>
            <person name="Kuniyasu M."/>
            <person name="Ushijima N."/>
            <person name="Kawano K."/>
            <person name="Kobayashi E."/>
            <person name="Shiratori Y."/>
            <person name="Masuda Y."/>
            <person name="Senoo K."/>
        </authorList>
    </citation>
    <scope>NUCLEOTIDE SEQUENCE [LARGE SCALE GENOMIC DNA]</scope>
    <source>
        <strain evidence="7 8">Red803</strain>
    </source>
</reference>
<dbReference type="InterPro" id="IPR026841">
    <property type="entry name" value="Aur1/Ipt1"/>
</dbReference>
<name>A0ABQ5Q5I7_9BACT</name>
<dbReference type="RefSeq" id="WP_285724178.1">
    <property type="nucleotide sequence ID" value="NZ_BSDD01000002.1"/>
</dbReference>
<keyword evidence="4 5" id="KW-0472">Membrane</keyword>
<comment type="subcellular location">
    <subcellularLocation>
        <location evidence="1">Membrane</location>
        <topology evidence="1">Multi-pass membrane protein</topology>
    </subcellularLocation>
</comment>
<dbReference type="Pfam" id="PF14378">
    <property type="entry name" value="PAP2_3"/>
    <property type="match status" value="1"/>
</dbReference>
<accession>A0ABQ5Q5I7</accession>
<dbReference type="SUPFAM" id="SSF48317">
    <property type="entry name" value="Acid phosphatase/Vanadium-dependent haloperoxidase"/>
    <property type="match status" value="1"/>
</dbReference>
<evidence type="ECO:0000256" key="3">
    <source>
        <dbReference type="ARBA" id="ARBA00022989"/>
    </source>
</evidence>
<dbReference type="InterPro" id="IPR036938">
    <property type="entry name" value="PAP2/HPO_sf"/>
</dbReference>
<evidence type="ECO:0000256" key="1">
    <source>
        <dbReference type="ARBA" id="ARBA00004141"/>
    </source>
</evidence>
<evidence type="ECO:0000256" key="2">
    <source>
        <dbReference type="ARBA" id="ARBA00022692"/>
    </source>
</evidence>
<keyword evidence="3 5" id="KW-1133">Transmembrane helix</keyword>
<sequence>MTLRPSERLTGGALAGLLGLAILARPPRWPAYTLALAAMLAILAFLGRARPGRAWRLVRDFAPGAVVLGVFLLLQPLVAAVNGHRWDATLAGLDTRWFGALADRWRGAFGRPTAFTEVVYLAYASFYLLPLTVAVLGRRRLGPEGFERLVFTLLLGFYLSFLGYFLWPAEGPRVPPALASARLGGGALSAAVRAFLDRAELTTLDAFPSGHTALSLLAAGLATRPFPKSAPLLWAWALAIVFATVYISVHYVVDVVAGLALAPLTVLLAAPLHRLLGGAPARPEG</sequence>
<dbReference type="EMBL" id="BSDD01000002">
    <property type="protein sequence ID" value="GLH69953.1"/>
    <property type="molecule type" value="Genomic_DNA"/>
</dbReference>
<evidence type="ECO:0000256" key="5">
    <source>
        <dbReference type="SAM" id="Phobius"/>
    </source>
</evidence>
<comment type="caution">
    <text evidence="7">The sequence shown here is derived from an EMBL/GenBank/DDBJ whole genome shotgun (WGS) entry which is preliminary data.</text>
</comment>
<dbReference type="SMART" id="SM00014">
    <property type="entry name" value="acidPPc"/>
    <property type="match status" value="1"/>
</dbReference>
<feature type="transmembrane region" description="Helical" evidence="5">
    <location>
        <begin position="149"/>
        <end position="167"/>
    </location>
</feature>
<feature type="transmembrane region" description="Helical" evidence="5">
    <location>
        <begin position="232"/>
        <end position="249"/>
    </location>
</feature>
<evidence type="ECO:0000313" key="7">
    <source>
        <dbReference type="EMBL" id="GLH69953.1"/>
    </source>
</evidence>
<gene>
    <name evidence="7" type="ORF">GETHPA_14860</name>
</gene>
<feature type="transmembrane region" description="Helical" evidence="5">
    <location>
        <begin position="61"/>
        <end position="81"/>
    </location>
</feature>
<dbReference type="Gene3D" id="1.20.144.10">
    <property type="entry name" value="Phosphatidic acid phosphatase type 2/haloperoxidase"/>
    <property type="match status" value="1"/>
</dbReference>
<keyword evidence="2 5" id="KW-0812">Transmembrane</keyword>
<evidence type="ECO:0000256" key="4">
    <source>
        <dbReference type="ARBA" id="ARBA00023136"/>
    </source>
</evidence>
<dbReference type="PANTHER" id="PTHR31310">
    <property type="match status" value="1"/>
</dbReference>
<dbReference type="InterPro" id="IPR000326">
    <property type="entry name" value="PAP2/HPO"/>
</dbReference>
<feature type="transmembrane region" description="Helical" evidence="5">
    <location>
        <begin position="118"/>
        <end position="137"/>
    </location>
</feature>
<evidence type="ECO:0000313" key="8">
    <source>
        <dbReference type="Proteomes" id="UP001165089"/>
    </source>
</evidence>
<dbReference type="PANTHER" id="PTHR31310:SF7">
    <property type="entry name" value="PA-PHOSPHATASE RELATED-FAMILY PROTEIN DDB_G0268928"/>
    <property type="match status" value="1"/>
</dbReference>
<keyword evidence="8" id="KW-1185">Reference proteome</keyword>
<feature type="transmembrane region" description="Helical" evidence="5">
    <location>
        <begin position="34"/>
        <end position="49"/>
    </location>
</feature>
<feature type="transmembrane region" description="Helical" evidence="5">
    <location>
        <begin position="255"/>
        <end position="276"/>
    </location>
</feature>